<keyword evidence="5" id="KW-0808">Transferase</keyword>
<sequence>MTHSIRKRLMLLVLTSIGVVWTITLVTSYRQALHEVAEWENARLEEAARTLLAIDETDLGVLAKGGFVGSDDNGDDSKQRLLFEVRGTGDRVLARSPGLTNADLREATTPSLLAGAWSVAAGGANWHVYMRRDAASGRVVRVYERSESRSDLASDVARRVARPIAYGLPVLALLVWLSIGRSLAPLASLSAAIRSRNADNLDSIDLHRTPSEVRSLLDALNNLLDRLRRSFERERAFTADAAHELKSPLAAIKVQAQVALMAQEASVQRLAMQRVVEGVDRSTRLADQLLLLARIDETKAVPIGQLRLDTVVDCCVRARQVDAADKKMTLTSCLDGDATVVADPELLSILVDNLLDNAVKYGREGGRIEVVVRRFTRDTRLVVRDDGQGVAAEDRARLTDRFFRVVGNGSPGSGLGLSIVARIAALFGARLTFEVGIEGHGLGVAIDFKDQTDFPCLINQARHNTPATMQ</sequence>
<keyword evidence="4" id="KW-0597">Phosphoprotein</keyword>
<evidence type="ECO:0000256" key="10">
    <source>
        <dbReference type="ARBA" id="ARBA00022989"/>
    </source>
</evidence>
<keyword evidence="10" id="KW-1133">Transmembrane helix</keyword>
<dbReference type="InterPro" id="IPR003660">
    <property type="entry name" value="HAMP_dom"/>
</dbReference>
<dbReference type="EC" id="2.7.13.3" evidence="3"/>
<keyword evidence="12" id="KW-0472">Membrane</keyword>
<evidence type="ECO:0000256" key="9">
    <source>
        <dbReference type="ARBA" id="ARBA00022840"/>
    </source>
</evidence>
<dbReference type="Pfam" id="PF00512">
    <property type="entry name" value="HisKA"/>
    <property type="match status" value="1"/>
</dbReference>
<evidence type="ECO:0000256" key="2">
    <source>
        <dbReference type="ARBA" id="ARBA00004141"/>
    </source>
</evidence>
<dbReference type="InterPro" id="IPR004358">
    <property type="entry name" value="Sig_transdc_His_kin-like_C"/>
</dbReference>
<dbReference type="InterPro" id="IPR003661">
    <property type="entry name" value="HisK_dim/P_dom"/>
</dbReference>
<keyword evidence="16" id="KW-1185">Reference proteome</keyword>
<dbReference type="InterPro" id="IPR050428">
    <property type="entry name" value="TCS_sensor_his_kinase"/>
</dbReference>
<dbReference type="PRINTS" id="PR00344">
    <property type="entry name" value="BCTRLSENSOR"/>
</dbReference>
<accession>A0A2N7X4X9</accession>
<dbReference type="RefSeq" id="WP_102606923.1">
    <property type="nucleotide sequence ID" value="NZ_PNYC01000006.1"/>
</dbReference>
<organism evidence="15 16">
    <name type="scientific">Trinickia symbiotica</name>
    <dbReference type="NCBI Taxonomy" id="863227"/>
    <lineage>
        <taxon>Bacteria</taxon>
        <taxon>Pseudomonadati</taxon>
        <taxon>Pseudomonadota</taxon>
        <taxon>Betaproteobacteria</taxon>
        <taxon>Burkholderiales</taxon>
        <taxon>Burkholderiaceae</taxon>
        <taxon>Trinickia</taxon>
    </lineage>
</organism>
<comment type="subcellular location">
    <subcellularLocation>
        <location evidence="2">Membrane</location>
        <topology evidence="2">Multi-pass membrane protein</topology>
    </subcellularLocation>
</comment>
<evidence type="ECO:0000256" key="4">
    <source>
        <dbReference type="ARBA" id="ARBA00022553"/>
    </source>
</evidence>
<dbReference type="SUPFAM" id="SSF55874">
    <property type="entry name" value="ATPase domain of HSP90 chaperone/DNA topoisomerase II/histidine kinase"/>
    <property type="match status" value="1"/>
</dbReference>
<evidence type="ECO:0000256" key="7">
    <source>
        <dbReference type="ARBA" id="ARBA00022741"/>
    </source>
</evidence>
<evidence type="ECO:0000256" key="12">
    <source>
        <dbReference type="ARBA" id="ARBA00023136"/>
    </source>
</evidence>
<dbReference type="PROSITE" id="PS50885">
    <property type="entry name" value="HAMP"/>
    <property type="match status" value="1"/>
</dbReference>
<dbReference type="InterPro" id="IPR036890">
    <property type="entry name" value="HATPase_C_sf"/>
</dbReference>
<dbReference type="InterPro" id="IPR036097">
    <property type="entry name" value="HisK_dim/P_sf"/>
</dbReference>
<proteinExistence type="predicted"/>
<keyword evidence="8 15" id="KW-0418">Kinase</keyword>
<dbReference type="Proteomes" id="UP000235777">
    <property type="component" value="Unassembled WGS sequence"/>
</dbReference>
<keyword evidence="9" id="KW-0067">ATP-binding</keyword>
<gene>
    <name evidence="15" type="ORF">C0Z20_11350</name>
</gene>
<dbReference type="SUPFAM" id="SSF47384">
    <property type="entry name" value="Homodimeric domain of signal transducing histidine kinase"/>
    <property type="match status" value="1"/>
</dbReference>
<dbReference type="PANTHER" id="PTHR45436">
    <property type="entry name" value="SENSOR HISTIDINE KINASE YKOH"/>
    <property type="match status" value="1"/>
</dbReference>
<comment type="caution">
    <text evidence="15">The sequence shown here is derived from an EMBL/GenBank/DDBJ whole genome shotgun (WGS) entry which is preliminary data.</text>
</comment>
<dbReference type="CDD" id="cd00075">
    <property type="entry name" value="HATPase"/>
    <property type="match status" value="1"/>
</dbReference>
<dbReference type="Gene3D" id="3.30.565.10">
    <property type="entry name" value="Histidine kinase-like ATPase, C-terminal domain"/>
    <property type="match status" value="1"/>
</dbReference>
<evidence type="ECO:0000256" key="5">
    <source>
        <dbReference type="ARBA" id="ARBA00022679"/>
    </source>
</evidence>
<keyword evidence="6" id="KW-0812">Transmembrane</keyword>
<dbReference type="AlphaFoldDB" id="A0A2N7X4X9"/>
<evidence type="ECO:0000256" key="6">
    <source>
        <dbReference type="ARBA" id="ARBA00022692"/>
    </source>
</evidence>
<dbReference type="CDD" id="cd00082">
    <property type="entry name" value="HisKA"/>
    <property type="match status" value="1"/>
</dbReference>
<evidence type="ECO:0000256" key="8">
    <source>
        <dbReference type="ARBA" id="ARBA00022777"/>
    </source>
</evidence>
<dbReference type="SMART" id="SM00387">
    <property type="entry name" value="HATPase_c"/>
    <property type="match status" value="1"/>
</dbReference>
<dbReference type="Gene3D" id="1.10.287.130">
    <property type="match status" value="1"/>
</dbReference>
<feature type="domain" description="Histidine kinase" evidence="13">
    <location>
        <begin position="240"/>
        <end position="452"/>
    </location>
</feature>
<dbReference type="EMBL" id="PNYC01000006">
    <property type="protein sequence ID" value="PMS36684.1"/>
    <property type="molecule type" value="Genomic_DNA"/>
</dbReference>
<dbReference type="PANTHER" id="PTHR45436:SF14">
    <property type="entry name" value="SENSOR PROTEIN QSEC"/>
    <property type="match status" value="1"/>
</dbReference>
<dbReference type="Pfam" id="PF02518">
    <property type="entry name" value="HATPase_c"/>
    <property type="match status" value="1"/>
</dbReference>
<keyword evidence="11" id="KW-0902">Two-component regulatory system</keyword>
<evidence type="ECO:0000259" key="13">
    <source>
        <dbReference type="PROSITE" id="PS50109"/>
    </source>
</evidence>
<reference evidence="15 16" key="1">
    <citation type="submission" date="2018-01" db="EMBL/GenBank/DDBJ databases">
        <title>Whole genome analyses suggest that Burkholderia sensu lato contains two further novel genera in the rhizoxinica-symbiotica group Mycetohabitans gen. nov., and Trinickia gen. nov.: implications for the evolution of diazotrophy and nodulation in the Burkholderiaceae.</title>
        <authorList>
            <person name="Estrada-de los Santos P."/>
            <person name="Palmer M."/>
            <person name="Chavez-Ramirez B."/>
            <person name="Beukes C."/>
            <person name="Steenkamp E.T."/>
            <person name="Hirsch A.M."/>
            <person name="Manyaka P."/>
            <person name="Maluk M."/>
            <person name="Lafos M."/>
            <person name="Crook M."/>
            <person name="Gross E."/>
            <person name="Simon M.F."/>
            <person name="Bueno dos Reis Junior F."/>
            <person name="Poole P.S."/>
            <person name="Venter S.N."/>
            <person name="James E.K."/>
        </authorList>
    </citation>
    <scope>NUCLEOTIDE SEQUENCE [LARGE SCALE GENOMIC DNA]</scope>
    <source>
        <strain evidence="15 16">JPY 581</strain>
    </source>
</reference>
<feature type="domain" description="HAMP" evidence="14">
    <location>
        <begin position="180"/>
        <end position="232"/>
    </location>
</feature>
<protein>
    <recommendedName>
        <fullName evidence="3">histidine kinase</fullName>
        <ecNumber evidence="3">2.7.13.3</ecNumber>
    </recommendedName>
</protein>
<name>A0A2N7X4X9_9BURK</name>
<dbReference type="PROSITE" id="PS50109">
    <property type="entry name" value="HIS_KIN"/>
    <property type="match status" value="1"/>
</dbReference>
<dbReference type="SMART" id="SM00388">
    <property type="entry name" value="HisKA"/>
    <property type="match status" value="1"/>
</dbReference>
<dbReference type="GO" id="GO:0005524">
    <property type="term" value="F:ATP binding"/>
    <property type="evidence" value="ECO:0007669"/>
    <property type="project" value="UniProtKB-KW"/>
</dbReference>
<dbReference type="GO" id="GO:0005886">
    <property type="term" value="C:plasma membrane"/>
    <property type="evidence" value="ECO:0007669"/>
    <property type="project" value="TreeGrafter"/>
</dbReference>
<dbReference type="GO" id="GO:0000155">
    <property type="term" value="F:phosphorelay sensor kinase activity"/>
    <property type="evidence" value="ECO:0007669"/>
    <property type="project" value="InterPro"/>
</dbReference>
<evidence type="ECO:0000256" key="11">
    <source>
        <dbReference type="ARBA" id="ARBA00023012"/>
    </source>
</evidence>
<evidence type="ECO:0000313" key="16">
    <source>
        <dbReference type="Proteomes" id="UP000235777"/>
    </source>
</evidence>
<comment type="catalytic activity">
    <reaction evidence="1">
        <text>ATP + protein L-histidine = ADP + protein N-phospho-L-histidine.</text>
        <dbReference type="EC" id="2.7.13.3"/>
    </reaction>
</comment>
<keyword evidence="7" id="KW-0547">Nucleotide-binding</keyword>
<evidence type="ECO:0000313" key="15">
    <source>
        <dbReference type="EMBL" id="PMS36684.1"/>
    </source>
</evidence>
<dbReference type="InterPro" id="IPR005467">
    <property type="entry name" value="His_kinase_dom"/>
</dbReference>
<evidence type="ECO:0000256" key="1">
    <source>
        <dbReference type="ARBA" id="ARBA00000085"/>
    </source>
</evidence>
<evidence type="ECO:0000259" key="14">
    <source>
        <dbReference type="PROSITE" id="PS50885"/>
    </source>
</evidence>
<dbReference type="InterPro" id="IPR003594">
    <property type="entry name" value="HATPase_dom"/>
</dbReference>
<evidence type="ECO:0000256" key="3">
    <source>
        <dbReference type="ARBA" id="ARBA00012438"/>
    </source>
</evidence>